<name>A0AAV7EBX1_ARIFI</name>
<evidence type="ECO:0000256" key="8">
    <source>
        <dbReference type="ARBA" id="ARBA00022989"/>
    </source>
</evidence>
<dbReference type="InterPro" id="IPR017441">
    <property type="entry name" value="Protein_kinase_ATP_BS"/>
</dbReference>
<dbReference type="InterPro" id="IPR047117">
    <property type="entry name" value="PERK1-13-like"/>
</dbReference>
<comment type="catalytic activity">
    <reaction evidence="11">
        <text>L-seryl-[protein] + ATP = O-phospho-L-seryl-[protein] + ADP + H(+)</text>
        <dbReference type="Rhea" id="RHEA:17989"/>
        <dbReference type="Rhea" id="RHEA-COMP:9863"/>
        <dbReference type="Rhea" id="RHEA-COMP:11604"/>
        <dbReference type="ChEBI" id="CHEBI:15378"/>
        <dbReference type="ChEBI" id="CHEBI:29999"/>
        <dbReference type="ChEBI" id="CHEBI:30616"/>
        <dbReference type="ChEBI" id="CHEBI:83421"/>
        <dbReference type="ChEBI" id="CHEBI:456216"/>
        <dbReference type="EC" id="2.7.11.1"/>
    </reaction>
</comment>
<evidence type="ECO:0000256" key="1">
    <source>
        <dbReference type="ARBA" id="ARBA00004162"/>
    </source>
</evidence>
<dbReference type="Pfam" id="PF07714">
    <property type="entry name" value="PK_Tyr_Ser-Thr"/>
    <property type="match status" value="1"/>
</dbReference>
<feature type="binding site" evidence="12">
    <location>
        <position position="239"/>
    </location>
    <ligand>
        <name>ATP</name>
        <dbReference type="ChEBI" id="CHEBI:30616"/>
    </ligand>
</feature>
<evidence type="ECO:0000313" key="16">
    <source>
        <dbReference type="EMBL" id="KAG9445585.1"/>
    </source>
</evidence>
<dbReference type="SUPFAM" id="SSF56112">
    <property type="entry name" value="Protein kinase-like (PK-like)"/>
    <property type="match status" value="1"/>
</dbReference>
<dbReference type="PANTHER" id="PTHR47982:SF9">
    <property type="entry name" value="NON-SPECIFIC SERINE_THREONINE PROTEIN KINASE"/>
    <property type="match status" value="1"/>
</dbReference>
<keyword evidence="6 12" id="KW-0547">Nucleotide-binding</keyword>
<dbReference type="Gene3D" id="1.10.510.10">
    <property type="entry name" value="Transferase(Phosphotransferase) domain 1"/>
    <property type="match status" value="1"/>
</dbReference>
<gene>
    <name evidence="16" type="ORF">H6P81_011713</name>
</gene>
<evidence type="ECO:0000256" key="7">
    <source>
        <dbReference type="ARBA" id="ARBA00022840"/>
    </source>
</evidence>
<evidence type="ECO:0000256" key="11">
    <source>
        <dbReference type="ARBA" id="ARBA00048679"/>
    </source>
</evidence>
<dbReference type="GO" id="GO:0004674">
    <property type="term" value="F:protein serine/threonine kinase activity"/>
    <property type="evidence" value="ECO:0007669"/>
    <property type="project" value="UniProtKB-KW"/>
</dbReference>
<feature type="domain" description="Protein kinase" evidence="15">
    <location>
        <begin position="211"/>
        <end position="475"/>
    </location>
</feature>
<dbReference type="Gene3D" id="3.30.200.20">
    <property type="entry name" value="Phosphorylase Kinase, domain 1"/>
    <property type="match status" value="1"/>
</dbReference>
<dbReference type="AlphaFoldDB" id="A0AAV7EBX1"/>
<dbReference type="InterPro" id="IPR000719">
    <property type="entry name" value="Prot_kinase_dom"/>
</dbReference>
<evidence type="ECO:0000256" key="9">
    <source>
        <dbReference type="ARBA" id="ARBA00023136"/>
    </source>
</evidence>
<comment type="subcellular location">
    <subcellularLocation>
        <location evidence="1">Cell membrane</location>
        <topology evidence="1">Single-pass membrane protein</topology>
    </subcellularLocation>
</comment>
<comment type="caution">
    <text evidence="16">The sequence shown here is derived from an EMBL/GenBank/DDBJ whole genome shotgun (WGS) entry which is preliminary data.</text>
</comment>
<keyword evidence="3" id="KW-0418">Kinase</keyword>
<evidence type="ECO:0000259" key="15">
    <source>
        <dbReference type="PROSITE" id="PS50011"/>
    </source>
</evidence>
<protein>
    <recommendedName>
        <fullName evidence="2">non-specific serine/threonine protein kinase</fullName>
        <ecNumber evidence="2">2.7.11.1</ecNumber>
    </recommendedName>
</protein>
<keyword evidence="4" id="KW-0808">Transferase</keyword>
<accession>A0AAV7EBX1</accession>
<evidence type="ECO:0000256" key="13">
    <source>
        <dbReference type="SAM" id="MobiDB-lite"/>
    </source>
</evidence>
<dbReference type="PROSITE" id="PS50011">
    <property type="entry name" value="PROTEIN_KINASE_DOM"/>
    <property type="match status" value="1"/>
</dbReference>
<evidence type="ECO:0000256" key="2">
    <source>
        <dbReference type="ARBA" id="ARBA00012513"/>
    </source>
</evidence>
<keyword evidence="9 14" id="KW-0472">Membrane</keyword>
<keyword evidence="8 14" id="KW-1133">Transmembrane helix</keyword>
<keyword evidence="5 14" id="KW-0812">Transmembrane</keyword>
<feature type="region of interest" description="Disordered" evidence="13">
    <location>
        <begin position="162"/>
        <end position="181"/>
    </location>
</feature>
<dbReference type="EC" id="2.7.11.1" evidence="2"/>
<reference evidence="16 17" key="1">
    <citation type="submission" date="2021-07" db="EMBL/GenBank/DDBJ databases">
        <title>The Aristolochia fimbriata genome: insights into angiosperm evolution, floral development and chemical biosynthesis.</title>
        <authorList>
            <person name="Jiao Y."/>
        </authorList>
    </citation>
    <scope>NUCLEOTIDE SEQUENCE [LARGE SCALE GENOMIC DNA]</scope>
    <source>
        <strain evidence="16">IBCAS-2021</strain>
        <tissue evidence="16">Leaf</tissue>
    </source>
</reference>
<evidence type="ECO:0000256" key="4">
    <source>
        <dbReference type="ARBA" id="ARBA00022679"/>
    </source>
</evidence>
<dbReference type="PANTHER" id="PTHR47982">
    <property type="entry name" value="PROLINE-RICH RECEPTOR-LIKE PROTEIN KINASE PERK4"/>
    <property type="match status" value="1"/>
</dbReference>
<dbReference type="EMBL" id="JAINDJ010000005">
    <property type="protein sequence ID" value="KAG9445585.1"/>
    <property type="molecule type" value="Genomic_DNA"/>
</dbReference>
<keyword evidence="17" id="KW-1185">Reference proteome</keyword>
<dbReference type="Proteomes" id="UP000825729">
    <property type="component" value="Unassembled WGS sequence"/>
</dbReference>
<dbReference type="InterPro" id="IPR011009">
    <property type="entry name" value="Kinase-like_dom_sf"/>
</dbReference>
<keyword evidence="3" id="KW-0723">Serine/threonine-protein kinase</keyword>
<dbReference type="InterPro" id="IPR001245">
    <property type="entry name" value="Ser-Thr/Tyr_kinase_cat_dom"/>
</dbReference>
<evidence type="ECO:0000256" key="14">
    <source>
        <dbReference type="SAM" id="Phobius"/>
    </source>
</evidence>
<dbReference type="PROSITE" id="PS00107">
    <property type="entry name" value="PROTEIN_KINASE_ATP"/>
    <property type="match status" value="1"/>
</dbReference>
<evidence type="ECO:0000256" key="12">
    <source>
        <dbReference type="PROSITE-ProRule" id="PRU10141"/>
    </source>
</evidence>
<evidence type="ECO:0000256" key="5">
    <source>
        <dbReference type="ARBA" id="ARBA00022692"/>
    </source>
</evidence>
<evidence type="ECO:0000256" key="6">
    <source>
        <dbReference type="ARBA" id="ARBA00022741"/>
    </source>
</evidence>
<dbReference type="GO" id="GO:0005886">
    <property type="term" value="C:plasma membrane"/>
    <property type="evidence" value="ECO:0007669"/>
    <property type="project" value="UniProtKB-SubCell"/>
</dbReference>
<evidence type="ECO:0000256" key="10">
    <source>
        <dbReference type="ARBA" id="ARBA00047899"/>
    </source>
</evidence>
<comment type="catalytic activity">
    <reaction evidence="10">
        <text>L-threonyl-[protein] + ATP = O-phospho-L-threonyl-[protein] + ADP + H(+)</text>
        <dbReference type="Rhea" id="RHEA:46608"/>
        <dbReference type="Rhea" id="RHEA-COMP:11060"/>
        <dbReference type="Rhea" id="RHEA-COMP:11605"/>
        <dbReference type="ChEBI" id="CHEBI:15378"/>
        <dbReference type="ChEBI" id="CHEBI:30013"/>
        <dbReference type="ChEBI" id="CHEBI:30616"/>
        <dbReference type="ChEBI" id="CHEBI:61977"/>
        <dbReference type="ChEBI" id="CHEBI:456216"/>
        <dbReference type="EC" id="2.7.11.1"/>
    </reaction>
</comment>
<evidence type="ECO:0000256" key="3">
    <source>
        <dbReference type="ARBA" id="ARBA00022527"/>
    </source>
</evidence>
<proteinExistence type="predicted"/>
<dbReference type="FunFam" id="3.30.200.20:FF:000415">
    <property type="entry name" value="receptor-like serine/threonine-protein kinase NCRK"/>
    <property type="match status" value="1"/>
</dbReference>
<feature type="transmembrane region" description="Helical" evidence="14">
    <location>
        <begin position="128"/>
        <end position="153"/>
    </location>
</feature>
<sequence length="501" mass="55157">MVLLLSSNYKIAGFRMYRRAFSSALFSMILPCLGQRTGARRGHKSKLPRHHFFIRREAFEPYSCRHQKELLPMNSAIFSRRRIFSLHSCDSRAKSGKAREAATLGGGLSVPTLTPEPPDDGKPKKQKFVAIIASGVGAAVLVAVVVAVVYFCLMRVRRLSRRASESGSSGPPHVESEAGRQSPQGVVLYSFGAHNVRQLTFTELEYATSEFSQSNVIGEGGFGLVYKGLLQDGSVVAIKRRLQDPSLSFVREVEKLGNLDHRHIVKLVGYCQERRQQFLVYNYELNGSVGNHLYDNEGFPVGKLDTRQRLSIALGAAKGLEYLHGLVPPYLHMHFKTSNVLVDGNYVPKVADAGLSQFLIGGQQAGSSFDIDCFLDPELSMSNGFSERSDIYGFGVFLLELISGRAACHKEITDSGQNLVQQAKTADNLSSFMDKTIPEQAAGPLAQMMNLALLCVGISAERPTICDVVRELELIQENQIGYQQLTGEEISVVTLGSELFQ</sequence>
<dbReference type="GO" id="GO:0005524">
    <property type="term" value="F:ATP binding"/>
    <property type="evidence" value="ECO:0007669"/>
    <property type="project" value="UniProtKB-UniRule"/>
</dbReference>
<evidence type="ECO:0000313" key="17">
    <source>
        <dbReference type="Proteomes" id="UP000825729"/>
    </source>
</evidence>
<keyword evidence="7 12" id="KW-0067">ATP-binding</keyword>
<organism evidence="16 17">
    <name type="scientific">Aristolochia fimbriata</name>
    <name type="common">White veined hardy Dutchman's pipe vine</name>
    <dbReference type="NCBI Taxonomy" id="158543"/>
    <lineage>
        <taxon>Eukaryota</taxon>
        <taxon>Viridiplantae</taxon>
        <taxon>Streptophyta</taxon>
        <taxon>Embryophyta</taxon>
        <taxon>Tracheophyta</taxon>
        <taxon>Spermatophyta</taxon>
        <taxon>Magnoliopsida</taxon>
        <taxon>Magnoliidae</taxon>
        <taxon>Piperales</taxon>
        <taxon>Aristolochiaceae</taxon>
        <taxon>Aristolochia</taxon>
    </lineage>
</organism>